<dbReference type="RefSeq" id="WP_089398542.1">
    <property type="nucleotide sequence ID" value="NZ_FZOT01000003.1"/>
</dbReference>
<dbReference type="Gene3D" id="3.30.450.20">
    <property type="entry name" value="PAS domain"/>
    <property type="match status" value="3"/>
</dbReference>
<dbReference type="Gene3D" id="1.10.287.130">
    <property type="match status" value="1"/>
</dbReference>
<keyword evidence="13" id="KW-1185">Reference proteome</keyword>
<dbReference type="CDD" id="cd00075">
    <property type="entry name" value="HATPase"/>
    <property type="match status" value="1"/>
</dbReference>
<reference evidence="12 13" key="1">
    <citation type="submission" date="2017-06" db="EMBL/GenBank/DDBJ databases">
        <authorList>
            <person name="Kim H.J."/>
            <person name="Triplett B.A."/>
        </authorList>
    </citation>
    <scope>NUCLEOTIDE SEQUENCE [LARGE SCALE GENOMIC DNA]</scope>
    <source>
        <strain evidence="12 13">U15</strain>
    </source>
</reference>
<dbReference type="InterPro" id="IPR000014">
    <property type="entry name" value="PAS"/>
</dbReference>
<dbReference type="Pfam" id="PF08448">
    <property type="entry name" value="PAS_4"/>
    <property type="match status" value="1"/>
</dbReference>
<dbReference type="InterPro" id="IPR001789">
    <property type="entry name" value="Sig_transdc_resp-reg_receiver"/>
</dbReference>
<dbReference type="SUPFAM" id="SSF55785">
    <property type="entry name" value="PYP-like sensor domain (PAS domain)"/>
    <property type="match status" value="2"/>
</dbReference>
<evidence type="ECO:0000259" key="11">
    <source>
        <dbReference type="PROSITE" id="PS50113"/>
    </source>
</evidence>
<dbReference type="SUPFAM" id="SSF47384">
    <property type="entry name" value="Homodimeric domain of signal transducing histidine kinase"/>
    <property type="match status" value="1"/>
</dbReference>
<dbReference type="CDD" id="cd00082">
    <property type="entry name" value="HisKA"/>
    <property type="match status" value="1"/>
</dbReference>
<dbReference type="FunFam" id="3.30.565.10:FF:000006">
    <property type="entry name" value="Sensor histidine kinase WalK"/>
    <property type="match status" value="1"/>
</dbReference>
<comment type="subcellular location">
    <subcellularLocation>
        <location evidence="2">Cell inner membrane</location>
        <topology evidence="2">Multi-pass membrane protein</topology>
    </subcellularLocation>
</comment>
<gene>
    <name evidence="12" type="ORF">SAMN06265795_10321</name>
</gene>
<dbReference type="InterPro" id="IPR011006">
    <property type="entry name" value="CheY-like_superfamily"/>
</dbReference>
<dbReference type="InterPro" id="IPR001610">
    <property type="entry name" value="PAC"/>
</dbReference>
<name>A0A239EWM0_9BURK</name>
<accession>A0A239EWM0</accession>
<dbReference type="CDD" id="cd00130">
    <property type="entry name" value="PAS"/>
    <property type="match status" value="1"/>
</dbReference>
<dbReference type="Pfam" id="PF08447">
    <property type="entry name" value="PAS_3"/>
    <property type="match status" value="1"/>
</dbReference>
<dbReference type="SMART" id="SM00448">
    <property type="entry name" value="REC"/>
    <property type="match status" value="1"/>
</dbReference>
<dbReference type="InterPro" id="IPR036097">
    <property type="entry name" value="HisK_dim/P_sf"/>
</dbReference>
<sequence>MSVSDASDLVFPSVGNGEMASRMRGFDWTQTALPLPSGWPAALTTALNILLAARFPMFLVWGEAQTFFYNDAFIAMLGEWHPRAMGSPLRDISSSASTNLSNLIGQSLAGGAVPFQDAAFTLHGEDGAELTRFAVSYSPVCDSGNRVGGAFGVCEGKIDCNRAGNAAIAEIARLREFFEQAPVPIAIMLGPEHRFEISNTANKRIVGDRAIIGKPFHEAVPEGVETGFGELLDHVYRTGEPYIGHHIPFQAHTGDETKQQVYMNFIYQPIRDGAGDVIGIFAVGSDVTQEVHATAALQKSERRAKAIIDAVPQMIWSASPDGANNFFNQQWYDFTGLPQGSLLGWEAVHPEDRASDAVRWQDSVANGTPYESKNRLKHRTGDYHWTLVRAAPVRDEHGQILEWIGSNTDIHGQELANAALMEANARKDEFLAMLAHELRNPLAPISAAAEILAARSKQDPILEEASGTITRQVKHIAHLVDDLLDASRVTRGHIELDQRTLNLKHVINDAVEQVKHLFEQRRHRFNLDLEYEAVHVRGDHNRLVQVVANLLSNAAKYTPERGRIGLIMEADDEWVTLCVQDDGAGMSPELISHAFDLFYQEKRPLDRTEGGLGIGLSLVKSLTELHGGTVAATSSGPGCGSRFIVRLPRQAGAAEISRPMEADRDKPLHGLRLLIVDDNIDAARMMGVLLEDMGLKVAVEHDAAAALERHRQGAFDVYLLDIGLPGMNGYELVQALRSSGTTADSLFIALSGYGKEKDRQASMDAGFHHHLVKPMSVDQLQNLLVAQN</sequence>
<comment type="catalytic activity">
    <reaction evidence="1">
        <text>ATP + protein L-histidine = ADP + protein N-phospho-L-histidine.</text>
        <dbReference type="EC" id="2.7.13.3"/>
    </reaction>
</comment>
<dbReference type="AlphaFoldDB" id="A0A239EWM0"/>
<dbReference type="InterPro" id="IPR013655">
    <property type="entry name" value="PAS_fold_3"/>
</dbReference>
<dbReference type="SUPFAM" id="SSF52172">
    <property type="entry name" value="CheY-like"/>
    <property type="match status" value="1"/>
</dbReference>
<dbReference type="InterPro" id="IPR004358">
    <property type="entry name" value="Sig_transdc_His_kin-like_C"/>
</dbReference>
<dbReference type="PROSITE" id="PS50112">
    <property type="entry name" value="PAS"/>
    <property type="match status" value="1"/>
</dbReference>
<dbReference type="InterPro" id="IPR003661">
    <property type="entry name" value="HisK_dim/P_dom"/>
</dbReference>
<dbReference type="InterPro" id="IPR013656">
    <property type="entry name" value="PAS_4"/>
</dbReference>
<feature type="domain" description="PAC" evidence="11">
    <location>
        <begin position="245"/>
        <end position="299"/>
    </location>
</feature>
<dbReference type="PANTHER" id="PTHR43547">
    <property type="entry name" value="TWO-COMPONENT HISTIDINE KINASE"/>
    <property type="match status" value="1"/>
</dbReference>
<feature type="domain" description="Histidine kinase" evidence="8">
    <location>
        <begin position="433"/>
        <end position="651"/>
    </location>
</feature>
<feature type="modified residue" description="4-aspartylphosphate" evidence="7">
    <location>
        <position position="721"/>
    </location>
</feature>
<evidence type="ECO:0000313" key="13">
    <source>
        <dbReference type="Proteomes" id="UP000198284"/>
    </source>
</evidence>
<evidence type="ECO:0000256" key="7">
    <source>
        <dbReference type="PROSITE-ProRule" id="PRU00169"/>
    </source>
</evidence>
<evidence type="ECO:0000256" key="6">
    <source>
        <dbReference type="ARBA" id="ARBA00022777"/>
    </source>
</evidence>
<dbReference type="FunFam" id="3.30.450.20:FF:000099">
    <property type="entry name" value="Sensory box sensor histidine kinase"/>
    <property type="match status" value="1"/>
</dbReference>
<dbReference type="GO" id="GO:0000155">
    <property type="term" value="F:phosphorelay sensor kinase activity"/>
    <property type="evidence" value="ECO:0007669"/>
    <property type="project" value="InterPro"/>
</dbReference>
<evidence type="ECO:0000256" key="3">
    <source>
        <dbReference type="ARBA" id="ARBA00012438"/>
    </source>
</evidence>
<feature type="domain" description="Response regulatory" evidence="9">
    <location>
        <begin position="672"/>
        <end position="788"/>
    </location>
</feature>
<dbReference type="Pfam" id="PF00512">
    <property type="entry name" value="HisKA"/>
    <property type="match status" value="1"/>
</dbReference>
<dbReference type="PRINTS" id="PR00344">
    <property type="entry name" value="BCTRLSENSOR"/>
</dbReference>
<dbReference type="SMART" id="SM00388">
    <property type="entry name" value="HisKA"/>
    <property type="match status" value="1"/>
</dbReference>
<dbReference type="PANTHER" id="PTHR43547:SF2">
    <property type="entry name" value="HYBRID SIGNAL TRANSDUCTION HISTIDINE KINASE C"/>
    <property type="match status" value="1"/>
</dbReference>
<dbReference type="InterPro" id="IPR003594">
    <property type="entry name" value="HATPase_dom"/>
</dbReference>
<dbReference type="InterPro" id="IPR005467">
    <property type="entry name" value="His_kinase_dom"/>
</dbReference>
<evidence type="ECO:0000259" key="8">
    <source>
        <dbReference type="PROSITE" id="PS50109"/>
    </source>
</evidence>
<dbReference type="Pfam" id="PF00072">
    <property type="entry name" value="Response_reg"/>
    <property type="match status" value="1"/>
</dbReference>
<dbReference type="PROSITE" id="PS50109">
    <property type="entry name" value="HIS_KIN"/>
    <property type="match status" value="1"/>
</dbReference>
<dbReference type="Gene3D" id="3.40.50.2300">
    <property type="match status" value="1"/>
</dbReference>
<dbReference type="PROSITE" id="PS50113">
    <property type="entry name" value="PAC"/>
    <property type="match status" value="2"/>
</dbReference>
<dbReference type="InterPro" id="IPR036890">
    <property type="entry name" value="HATPase_C_sf"/>
</dbReference>
<dbReference type="SMART" id="SM00086">
    <property type="entry name" value="PAC"/>
    <property type="match status" value="2"/>
</dbReference>
<evidence type="ECO:0000313" key="12">
    <source>
        <dbReference type="EMBL" id="SNS48204.1"/>
    </source>
</evidence>
<keyword evidence="4 7" id="KW-0597">Phosphoprotein</keyword>
<dbReference type="EC" id="2.7.13.3" evidence="3"/>
<dbReference type="Proteomes" id="UP000198284">
    <property type="component" value="Unassembled WGS sequence"/>
</dbReference>
<evidence type="ECO:0000259" key="10">
    <source>
        <dbReference type="PROSITE" id="PS50112"/>
    </source>
</evidence>
<keyword evidence="6" id="KW-0418">Kinase</keyword>
<dbReference type="PROSITE" id="PS50110">
    <property type="entry name" value="RESPONSE_REGULATORY"/>
    <property type="match status" value="1"/>
</dbReference>
<proteinExistence type="predicted"/>
<dbReference type="SMART" id="SM00387">
    <property type="entry name" value="HATPase_c"/>
    <property type="match status" value="1"/>
</dbReference>
<dbReference type="EMBL" id="FZOT01000003">
    <property type="protein sequence ID" value="SNS48204.1"/>
    <property type="molecule type" value="Genomic_DNA"/>
</dbReference>
<dbReference type="Pfam" id="PF02518">
    <property type="entry name" value="HATPase_c"/>
    <property type="match status" value="1"/>
</dbReference>
<feature type="domain" description="PAS" evidence="10">
    <location>
        <begin position="300"/>
        <end position="344"/>
    </location>
</feature>
<dbReference type="NCBIfam" id="TIGR00229">
    <property type="entry name" value="sensory_box"/>
    <property type="match status" value="1"/>
</dbReference>
<dbReference type="InterPro" id="IPR035965">
    <property type="entry name" value="PAS-like_dom_sf"/>
</dbReference>
<dbReference type="SUPFAM" id="SSF55874">
    <property type="entry name" value="ATPase domain of HSP90 chaperone/DNA topoisomerase II/histidine kinase"/>
    <property type="match status" value="1"/>
</dbReference>
<dbReference type="SMART" id="SM00091">
    <property type="entry name" value="PAS"/>
    <property type="match status" value="2"/>
</dbReference>
<feature type="domain" description="PAC" evidence="11">
    <location>
        <begin position="370"/>
        <end position="422"/>
    </location>
</feature>
<organism evidence="12 13">
    <name type="scientific">Noviherbaspirillum humi</name>
    <dbReference type="NCBI Taxonomy" id="1688639"/>
    <lineage>
        <taxon>Bacteria</taxon>
        <taxon>Pseudomonadati</taxon>
        <taxon>Pseudomonadota</taxon>
        <taxon>Betaproteobacteria</taxon>
        <taxon>Burkholderiales</taxon>
        <taxon>Oxalobacteraceae</taxon>
        <taxon>Noviherbaspirillum</taxon>
    </lineage>
</organism>
<dbReference type="GO" id="GO:0005886">
    <property type="term" value="C:plasma membrane"/>
    <property type="evidence" value="ECO:0007669"/>
    <property type="project" value="UniProtKB-SubCell"/>
</dbReference>
<evidence type="ECO:0000256" key="1">
    <source>
        <dbReference type="ARBA" id="ARBA00000085"/>
    </source>
</evidence>
<dbReference type="Gene3D" id="3.30.565.10">
    <property type="entry name" value="Histidine kinase-like ATPase, C-terminal domain"/>
    <property type="match status" value="1"/>
</dbReference>
<dbReference type="InterPro" id="IPR000700">
    <property type="entry name" value="PAS-assoc_C"/>
</dbReference>
<evidence type="ECO:0000256" key="4">
    <source>
        <dbReference type="ARBA" id="ARBA00022553"/>
    </source>
</evidence>
<evidence type="ECO:0000256" key="5">
    <source>
        <dbReference type="ARBA" id="ARBA00022679"/>
    </source>
</evidence>
<keyword evidence="5" id="KW-0808">Transferase</keyword>
<evidence type="ECO:0000259" key="9">
    <source>
        <dbReference type="PROSITE" id="PS50110"/>
    </source>
</evidence>
<dbReference type="OrthoDB" id="9087351at2"/>
<protein>
    <recommendedName>
        <fullName evidence="3">histidine kinase</fullName>
        <ecNumber evidence="3">2.7.13.3</ecNumber>
    </recommendedName>
</protein>
<evidence type="ECO:0000256" key="2">
    <source>
        <dbReference type="ARBA" id="ARBA00004429"/>
    </source>
</evidence>